<dbReference type="Gene3D" id="2.60.120.330">
    <property type="entry name" value="B-lactam Antibiotic, Isopenicillin N Synthase, Chain"/>
    <property type="match status" value="1"/>
</dbReference>
<dbReference type="Proteomes" id="UP000053328">
    <property type="component" value="Unassembled WGS sequence"/>
</dbReference>
<keyword evidence="2" id="KW-0408">Iron</keyword>
<feature type="domain" description="Fe2OG dioxygenase" evidence="3">
    <location>
        <begin position="159"/>
        <end position="272"/>
    </location>
</feature>
<dbReference type="InterPro" id="IPR005123">
    <property type="entry name" value="Oxoglu/Fe-dep_dioxygenase_dom"/>
</dbReference>
<dbReference type="GeneID" id="27329371"/>
<name>A0A0D1YS23_9EURO</name>
<dbReference type="AlphaFoldDB" id="A0A0D1YS23"/>
<dbReference type="PANTHER" id="PTHR47990">
    <property type="entry name" value="2-OXOGLUTARATE (2OG) AND FE(II)-DEPENDENT OXYGENASE SUPERFAMILY PROTEIN-RELATED"/>
    <property type="match status" value="1"/>
</dbReference>
<dbReference type="GO" id="GO:0046872">
    <property type="term" value="F:metal ion binding"/>
    <property type="evidence" value="ECO:0007669"/>
    <property type="project" value="UniProtKB-KW"/>
</dbReference>
<dbReference type="Pfam" id="PF14226">
    <property type="entry name" value="DIOX_N"/>
    <property type="match status" value="1"/>
</dbReference>
<dbReference type="InterPro" id="IPR027443">
    <property type="entry name" value="IPNS-like_sf"/>
</dbReference>
<dbReference type="EMBL" id="KN847493">
    <property type="protein sequence ID" value="KIW18001.1"/>
    <property type="molecule type" value="Genomic_DNA"/>
</dbReference>
<keyword evidence="2" id="KW-0560">Oxidoreductase</keyword>
<gene>
    <name evidence="4" type="ORF">PV08_02288</name>
</gene>
<comment type="similarity">
    <text evidence="1 2">Belongs to the iron/ascorbate-dependent oxidoreductase family.</text>
</comment>
<dbReference type="GO" id="GO:0016491">
    <property type="term" value="F:oxidoreductase activity"/>
    <property type="evidence" value="ECO:0007669"/>
    <property type="project" value="UniProtKB-KW"/>
</dbReference>
<evidence type="ECO:0000259" key="3">
    <source>
        <dbReference type="PROSITE" id="PS51471"/>
    </source>
</evidence>
<dbReference type="RefSeq" id="XP_016238217.1">
    <property type="nucleotide sequence ID" value="XM_016376647.1"/>
</dbReference>
<dbReference type="STRING" id="91928.A0A0D1YS23"/>
<evidence type="ECO:0000313" key="5">
    <source>
        <dbReference type="Proteomes" id="UP000053328"/>
    </source>
</evidence>
<dbReference type="VEuPathDB" id="FungiDB:PV08_02288"/>
<keyword evidence="5" id="KW-1185">Reference proteome</keyword>
<proteinExistence type="inferred from homology"/>
<evidence type="ECO:0000313" key="4">
    <source>
        <dbReference type="EMBL" id="KIW18001.1"/>
    </source>
</evidence>
<keyword evidence="2" id="KW-0479">Metal-binding</keyword>
<dbReference type="Pfam" id="PF03171">
    <property type="entry name" value="2OG-FeII_Oxy"/>
    <property type="match status" value="1"/>
</dbReference>
<reference evidence="4 5" key="1">
    <citation type="submission" date="2015-01" db="EMBL/GenBank/DDBJ databases">
        <title>The Genome Sequence of Exophiala spinifera CBS89968.</title>
        <authorList>
            <consortium name="The Broad Institute Genomics Platform"/>
            <person name="Cuomo C."/>
            <person name="de Hoog S."/>
            <person name="Gorbushina A."/>
            <person name="Stielow B."/>
            <person name="Teixiera M."/>
            <person name="Abouelleil A."/>
            <person name="Chapman S.B."/>
            <person name="Priest M."/>
            <person name="Young S.K."/>
            <person name="Wortman J."/>
            <person name="Nusbaum C."/>
            <person name="Birren B."/>
        </authorList>
    </citation>
    <scope>NUCLEOTIDE SEQUENCE [LARGE SCALE GENOMIC DNA]</scope>
    <source>
        <strain evidence="4 5">CBS 89968</strain>
    </source>
</reference>
<evidence type="ECO:0000256" key="1">
    <source>
        <dbReference type="ARBA" id="ARBA00008056"/>
    </source>
</evidence>
<accession>A0A0D1YS23</accession>
<organism evidence="4 5">
    <name type="scientific">Exophiala spinifera</name>
    <dbReference type="NCBI Taxonomy" id="91928"/>
    <lineage>
        <taxon>Eukaryota</taxon>
        <taxon>Fungi</taxon>
        <taxon>Dikarya</taxon>
        <taxon>Ascomycota</taxon>
        <taxon>Pezizomycotina</taxon>
        <taxon>Eurotiomycetes</taxon>
        <taxon>Chaetothyriomycetidae</taxon>
        <taxon>Chaetothyriales</taxon>
        <taxon>Herpotrichiellaceae</taxon>
        <taxon>Exophiala</taxon>
    </lineage>
</organism>
<dbReference type="SUPFAM" id="SSF51197">
    <property type="entry name" value="Clavaminate synthase-like"/>
    <property type="match status" value="1"/>
</dbReference>
<sequence length="312" mass="35092">MTERLVPMISLADFDKRKSDITKQLVDAAEHAGFFTLVDHGITKKEIESQFSISRQFFALPADVKGKTPHDPQTNNGWEYKACQFRPSTGTYDEKESLWLMSNSDWPDDEDVPHFRETTDAFMSKCRAISDNVLSCFAIALGFPENHFQIANDPAQPDCLTQLRLIHYPASENAVGTWRAGSHTDIGCLTLLFQREGEDGLEICPGRESHSSFAMGDEFTPLPAHTGPIVVNIGDMLMAWSDDRLKSNFHRVRAKEVGKSPSRYSIAYFNQCRRDFVLQGPLKKYPPVTVGQYFNEAVEMGFARQQQVAAAT</sequence>
<dbReference type="GO" id="GO:0044283">
    <property type="term" value="P:small molecule biosynthetic process"/>
    <property type="evidence" value="ECO:0007669"/>
    <property type="project" value="UniProtKB-ARBA"/>
</dbReference>
<dbReference type="InterPro" id="IPR050231">
    <property type="entry name" value="Iron_ascorbate_oxido_reductase"/>
</dbReference>
<dbReference type="InterPro" id="IPR026992">
    <property type="entry name" value="DIOX_N"/>
</dbReference>
<protein>
    <recommendedName>
        <fullName evidence="3">Fe2OG dioxygenase domain-containing protein</fullName>
    </recommendedName>
</protein>
<dbReference type="PROSITE" id="PS51471">
    <property type="entry name" value="FE2OG_OXY"/>
    <property type="match status" value="1"/>
</dbReference>
<evidence type="ECO:0000256" key="2">
    <source>
        <dbReference type="RuleBase" id="RU003682"/>
    </source>
</evidence>
<dbReference type="OrthoDB" id="288590at2759"/>
<dbReference type="InterPro" id="IPR044861">
    <property type="entry name" value="IPNS-like_FE2OG_OXY"/>
</dbReference>
<dbReference type="HOGENOM" id="CLU_010119_6_2_1"/>